<reference evidence="1 2" key="1">
    <citation type="journal article" date="2006" name="Science">
        <title>Genome of rice cluster I archaea -- the key methane producers in the rice rhizosphere.</title>
        <authorList>
            <person name="Erkel C."/>
            <person name="Kube M."/>
            <person name="Reinhardt R."/>
            <person name="Liesack W."/>
        </authorList>
    </citation>
    <scope>NUCLEOTIDE SEQUENCE [LARGE SCALE GENOMIC DNA]</scope>
    <source>
        <strain evidence="2">DSM 22066 / NBRC 105507 / MRE50</strain>
    </source>
</reference>
<dbReference type="EMBL" id="AM114193">
    <property type="protein sequence ID" value="CAJ36891.1"/>
    <property type="molecule type" value="Genomic_DNA"/>
</dbReference>
<sequence>MKRLTKEDILRGKDRREAVHVEGYDAEVVIRPLTDGELSEVFAIAGAGEPGKPDPSRNFRALRLVTSMGMVEPKLTPEEVAEMKFGVPEAIGTRILELSGIVPGASVKKKNRDG</sequence>
<protein>
    <submittedName>
        <fullName evidence="1">Uncharacterized protein</fullName>
    </submittedName>
</protein>
<keyword evidence="2" id="KW-1185">Reference proteome</keyword>
<dbReference type="OrthoDB" id="377704at2157"/>
<proteinExistence type="predicted"/>
<dbReference type="STRING" id="351160.RCIX1661"/>
<name>Q0W402_METAR</name>
<evidence type="ECO:0000313" key="1">
    <source>
        <dbReference type="EMBL" id="CAJ36891.1"/>
    </source>
</evidence>
<organism evidence="1 2">
    <name type="scientific">Methanocella arvoryzae (strain DSM 22066 / NBRC 105507 / MRE50)</name>
    <dbReference type="NCBI Taxonomy" id="351160"/>
    <lineage>
        <taxon>Archaea</taxon>
        <taxon>Methanobacteriati</taxon>
        <taxon>Methanobacteriota</taxon>
        <taxon>Stenosarchaea group</taxon>
        <taxon>Methanomicrobia</taxon>
        <taxon>Methanocellales</taxon>
        <taxon>Methanocellaceae</taxon>
        <taxon>Methanocella</taxon>
    </lineage>
</organism>
<gene>
    <name evidence="1" type="ORF">RCIX1661</name>
</gene>
<evidence type="ECO:0000313" key="2">
    <source>
        <dbReference type="Proteomes" id="UP000000663"/>
    </source>
</evidence>
<dbReference type="AlphaFoldDB" id="Q0W402"/>
<dbReference type="GeneID" id="5145429"/>
<dbReference type="eggNOG" id="arCOG12573">
    <property type="taxonomic scope" value="Archaea"/>
</dbReference>
<accession>Q0W402</accession>
<dbReference type="Proteomes" id="UP000000663">
    <property type="component" value="Chromosome"/>
</dbReference>
<dbReference type="KEGG" id="rci:RCIX1661"/>
<dbReference type="RefSeq" id="WP_012035672.1">
    <property type="nucleotide sequence ID" value="NC_009464.1"/>
</dbReference>